<name>A0A412EN86_9FIRM</name>
<accession>A0A412EN86</accession>
<dbReference type="RefSeq" id="WP_118031605.1">
    <property type="nucleotide sequence ID" value="NZ_QRUH01000013.1"/>
</dbReference>
<dbReference type="Gene3D" id="1.20.140.160">
    <property type="match status" value="1"/>
</dbReference>
<evidence type="ECO:0000313" key="2">
    <source>
        <dbReference type="EMBL" id="RGR46597.1"/>
    </source>
</evidence>
<dbReference type="Proteomes" id="UP000285839">
    <property type="component" value="Unassembled WGS sequence"/>
</dbReference>
<proteinExistence type="predicted"/>
<dbReference type="InterPro" id="IPR010861">
    <property type="entry name" value="DUF1492"/>
</dbReference>
<dbReference type="EMBL" id="QRUH01000013">
    <property type="protein sequence ID" value="RGR46597.1"/>
    <property type="molecule type" value="Genomic_DNA"/>
</dbReference>
<gene>
    <name evidence="2" type="ORF">DWY46_14385</name>
</gene>
<sequence>MDIKEYLNQIQRYEKIINNKLEEIEHLKLLATSISASTYGIERVQTSGSQDKIGDTIAKLVDAQRELADNVVELMEKKQKLIDVIESVENPQYYDFLYKRYIEGKKLTVIADEMEYNEEYIKQFHGKAVNYVKEMLNFKS</sequence>
<dbReference type="Pfam" id="PF07374">
    <property type="entry name" value="DUF1492"/>
    <property type="match status" value="1"/>
</dbReference>
<dbReference type="InterPro" id="IPR013324">
    <property type="entry name" value="RNA_pol_sigma_r3/r4-like"/>
</dbReference>
<evidence type="ECO:0000313" key="3">
    <source>
        <dbReference type="Proteomes" id="UP000285839"/>
    </source>
</evidence>
<organism evidence="2 3">
    <name type="scientific">Blautia obeum</name>
    <dbReference type="NCBI Taxonomy" id="40520"/>
    <lineage>
        <taxon>Bacteria</taxon>
        <taxon>Bacillati</taxon>
        <taxon>Bacillota</taxon>
        <taxon>Clostridia</taxon>
        <taxon>Lachnospirales</taxon>
        <taxon>Lachnospiraceae</taxon>
        <taxon>Blautia</taxon>
    </lineage>
</organism>
<keyword evidence="1" id="KW-0175">Coiled coil</keyword>
<evidence type="ECO:0000256" key="1">
    <source>
        <dbReference type="SAM" id="Coils"/>
    </source>
</evidence>
<protein>
    <submittedName>
        <fullName evidence="2">DUF1492 domain-containing protein</fullName>
    </submittedName>
</protein>
<feature type="coiled-coil region" evidence="1">
    <location>
        <begin position="3"/>
        <end position="30"/>
    </location>
</feature>
<comment type="caution">
    <text evidence="2">The sequence shown here is derived from an EMBL/GenBank/DDBJ whole genome shotgun (WGS) entry which is preliminary data.</text>
</comment>
<dbReference type="AlphaFoldDB" id="A0A412EN86"/>
<dbReference type="SUPFAM" id="SSF88659">
    <property type="entry name" value="Sigma3 and sigma4 domains of RNA polymerase sigma factors"/>
    <property type="match status" value="1"/>
</dbReference>
<reference evidence="2 3" key="1">
    <citation type="submission" date="2018-08" db="EMBL/GenBank/DDBJ databases">
        <title>A genome reference for cultivated species of the human gut microbiota.</title>
        <authorList>
            <person name="Zou Y."/>
            <person name="Xue W."/>
            <person name="Luo G."/>
        </authorList>
    </citation>
    <scope>NUCLEOTIDE SEQUENCE [LARGE SCALE GENOMIC DNA]</scope>
    <source>
        <strain evidence="2 3">AF25-21</strain>
    </source>
</reference>